<keyword evidence="3" id="KW-0804">Transcription</keyword>
<dbReference type="CDD" id="cd00090">
    <property type="entry name" value="HTH_ARSR"/>
    <property type="match status" value="1"/>
</dbReference>
<evidence type="ECO:0000256" key="3">
    <source>
        <dbReference type="ARBA" id="ARBA00023163"/>
    </source>
</evidence>
<evidence type="ECO:0000256" key="1">
    <source>
        <dbReference type="ARBA" id="ARBA00023015"/>
    </source>
</evidence>
<evidence type="ECO:0000259" key="5">
    <source>
        <dbReference type="PROSITE" id="PS50987"/>
    </source>
</evidence>
<dbReference type="InterPro" id="IPR051081">
    <property type="entry name" value="HTH_MetalResp_TranReg"/>
</dbReference>
<evidence type="ECO:0000256" key="2">
    <source>
        <dbReference type="ARBA" id="ARBA00023125"/>
    </source>
</evidence>
<dbReference type="InterPro" id="IPR036388">
    <property type="entry name" value="WH-like_DNA-bd_sf"/>
</dbReference>
<dbReference type="PRINTS" id="PR00778">
    <property type="entry name" value="HTHARSR"/>
</dbReference>
<feature type="domain" description="HTH arsR-type" evidence="5">
    <location>
        <begin position="87"/>
        <end position="181"/>
    </location>
</feature>
<dbReference type="PROSITE" id="PS50987">
    <property type="entry name" value="HTH_ARSR_2"/>
    <property type="match status" value="1"/>
</dbReference>
<dbReference type="NCBIfam" id="NF033788">
    <property type="entry name" value="HTH_metalloreg"/>
    <property type="match status" value="1"/>
</dbReference>
<dbReference type="PANTHER" id="PTHR33154:SF18">
    <property type="entry name" value="ARSENICAL RESISTANCE OPERON REPRESSOR"/>
    <property type="match status" value="1"/>
</dbReference>
<dbReference type="AlphaFoldDB" id="A0A810KVT3"/>
<feature type="compositionally biased region" description="Basic residues" evidence="4">
    <location>
        <begin position="74"/>
        <end position="83"/>
    </location>
</feature>
<dbReference type="SMART" id="SM00418">
    <property type="entry name" value="HTH_ARSR"/>
    <property type="match status" value="1"/>
</dbReference>
<dbReference type="InterPro" id="IPR011991">
    <property type="entry name" value="ArsR-like_HTH"/>
</dbReference>
<dbReference type="PANTHER" id="PTHR33154">
    <property type="entry name" value="TRANSCRIPTIONAL REGULATOR, ARSR FAMILY"/>
    <property type="match status" value="1"/>
</dbReference>
<protein>
    <recommendedName>
        <fullName evidence="5">HTH arsR-type domain-containing protein</fullName>
    </recommendedName>
</protein>
<feature type="region of interest" description="Disordered" evidence="4">
    <location>
        <begin position="1"/>
        <end position="84"/>
    </location>
</feature>
<dbReference type="Pfam" id="PF01022">
    <property type="entry name" value="HTH_5"/>
    <property type="match status" value="1"/>
</dbReference>
<dbReference type="KEGG" id="aser:Asera_14280"/>
<evidence type="ECO:0000256" key="4">
    <source>
        <dbReference type="SAM" id="MobiDB-lite"/>
    </source>
</evidence>
<dbReference type="GO" id="GO:0003677">
    <property type="term" value="F:DNA binding"/>
    <property type="evidence" value="ECO:0007669"/>
    <property type="project" value="UniProtKB-KW"/>
</dbReference>
<dbReference type="SUPFAM" id="SSF46785">
    <property type="entry name" value="Winged helix' DNA-binding domain"/>
    <property type="match status" value="1"/>
</dbReference>
<name>A0A810KVT3_9ACTN</name>
<evidence type="ECO:0000313" key="7">
    <source>
        <dbReference type="Proteomes" id="UP000680750"/>
    </source>
</evidence>
<dbReference type="InterPro" id="IPR001845">
    <property type="entry name" value="HTH_ArsR_DNA-bd_dom"/>
</dbReference>
<dbReference type="Proteomes" id="UP000680750">
    <property type="component" value="Chromosome"/>
</dbReference>
<organism evidence="6 7">
    <name type="scientific">Actinocatenispora sera</name>
    <dbReference type="NCBI Taxonomy" id="390989"/>
    <lineage>
        <taxon>Bacteria</taxon>
        <taxon>Bacillati</taxon>
        <taxon>Actinomycetota</taxon>
        <taxon>Actinomycetes</taxon>
        <taxon>Micromonosporales</taxon>
        <taxon>Micromonosporaceae</taxon>
        <taxon>Actinocatenispora</taxon>
    </lineage>
</organism>
<reference evidence="6" key="1">
    <citation type="submission" date="2020-08" db="EMBL/GenBank/DDBJ databases">
        <title>Whole genome shotgun sequence of Actinocatenispora sera NBRC 101916.</title>
        <authorList>
            <person name="Komaki H."/>
            <person name="Tamura T."/>
        </authorList>
    </citation>
    <scope>NUCLEOTIDE SEQUENCE</scope>
    <source>
        <strain evidence="6">NBRC 101916</strain>
    </source>
</reference>
<keyword evidence="2" id="KW-0238">DNA-binding</keyword>
<accession>A0A810KVT3</accession>
<keyword evidence="7" id="KW-1185">Reference proteome</keyword>
<feature type="compositionally biased region" description="Basic and acidic residues" evidence="4">
    <location>
        <begin position="1"/>
        <end position="19"/>
    </location>
</feature>
<dbReference type="EMBL" id="AP023354">
    <property type="protein sequence ID" value="BCJ27320.1"/>
    <property type="molecule type" value="Genomic_DNA"/>
</dbReference>
<dbReference type="GO" id="GO:0003700">
    <property type="term" value="F:DNA-binding transcription factor activity"/>
    <property type="evidence" value="ECO:0007669"/>
    <property type="project" value="InterPro"/>
</dbReference>
<gene>
    <name evidence="6" type="ORF">Asera_14280</name>
</gene>
<sequence length="190" mass="21012">MPPRPTRADLRVEDHERHPGPPQEVPGREPGLAAADHHDIDRATPIQGGVGFGHRPRPAVGFPSIHGQATSRPPVRRLTRPHRPSLDQSMLISTEPDVIRLLADPIRARIVDLLADGALCTCHLVDDLGAKQPLVSHHLRALREAGLVEREPHGKFTYYRLRPDMLRATATRLTDLADRAAGNADVRREC</sequence>
<dbReference type="InterPro" id="IPR036390">
    <property type="entry name" value="WH_DNA-bd_sf"/>
</dbReference>
<dbReference type="Gene3D" id="1.10.10.10">
    <property type="entry name" value="Winged helix-like DNA-binding domain superfamily/Winged helix DNA-binding domain"/>
    <property type="match status" value="1"/>
</dbReference>
<proteinExistence type="predicted"/>
<keyword evidence="1" id="KW-0805">Transcription regulation</keyword>
<evidence type="ECO:0000313" key="6">
    <source>
        <dbReference type="EMBL" id="BCJ27320.1"/>
    </source>
</evidence>